<keyword evidence="2" id="KW-1185">Reference proteome</keyword>
<organism evidence="1 2">
    <name type="scientific">Rugamonas brunnea</name>
    <dbReference type="NCBI Taxonomy" id="2758569"/>
    <lineage>
        <taxon>Bacteria</taxon>
        <taxon>Pseudomonadati</taxon>
        <taxon>Pseudomonadota</taxon>
        <taxon>Betaproteobacteria</taxon>
        <taxon>Burkholderiales</taxon>
        <taxon>Oxalobacteraceae</taxon>
        <taxon>Telluria group</taxon>
        <taxon>Rugamonas</taxon>
    </lineage>
</organism>
<gene>
    <name evidence="1" type="ORF">H3H37_17720</name>
</gene>
<dbReference type="RefSeq" id="WP_182164907.1">
    <property type="nucleotide sequence ID" value="NZ_JACEZT010000012.1"/>
</dbReference>
<dbReference type="Proteomes" id="UP000534388">
    <property type="component" value="Unassembled WGS sequence"/>
</dbReference>
<evidence type="ECO:0000313" key="2">
    <source>
        <dbReference type="Proteomes" id="UP000534388"/>
    </source>
</evidence>
<comment type="caution">
    <text evidence="1">The sequence shown here is derived from an EMBL/GenBank/DDBJ whole genome shotgun (WGS) entry which is preliminary data.</text>
</comment>
<dbReference type="AlphaFoldDB" id="A0A7W2EUP7"/>
<dbReference type="EMBL" id="JACEZT010000012">
    <property type="protein sequence ID" value="MBA5638900.1"/>
    <property type="molecule type" value="Genomic_DNA"/>
</dbReference>
<proteinExistence type="predicted"/>
<name>A0A7W2EUP7_9BURK</name>
<reference evidence="1 2" key="1">
    <citation type="submission" date="2020-07" db="EMBL/GenBank/DDBJ databases">
        <title>Novel species isolated from subtropical streams in China.</title>
        <authorList>
            <person name="Lu H."/>
        </authorList>
    </citation>
    <scope>NUCLEOTIDE SEQUENCE [LARGE SCALE GENOMIC DNA]</scope>
    <source>
        <strain evidence="1 2">LX20W</strain>
    </source>
</reference>
<evidence type="ECO:0000313" key="1">
    <source>
        <dbReference type="EMBL" id="MBA5638900.1"/>
    </source>
</evidence>
<sequence>MKLIAEKRSKNDLYDVLRFVRNNGSCTDTLMPRQGILPHDLLHYVVESALPLRHGFLSLVARGADVAFVMEAVHDPANSAVELEAVQVEAIVEGLQAQLWQGEFDEDAFLEGAALACHARGKPPFDFSPFDVRCCLYERALALHRQWSAAPYYSTLSLEFAPGAVCALSGAVT</sequence>
<accession>A0A7W2EUP7</accession>
<protein>
    <submittedName>
        <fullName evidence="1">Uncharacterized protein</fullName>
    </submittedName>
</protein>